<evidence type="ECO:0000259" key="15">
    <source>
        <dbReference type="PROSITE" id="PS50172"/>
    </source>
</evidence>
<sequence length="689" mass="77326">MPEQRDKKRKKIEKRYKELQKLVQHHQHLYHEKDSPEISDEVYDSLAEELLRIEEKYPELKIEGSASERIGGKPATSFWKIKHKIRQWSFDNVFDFSDLQKWEERIKRLLKKEGKKTEDITYACEMKIDGLKAVLTYEKGKLITGATRGDGITGEDVTNNLKTIKSIPLKLSSPIDLVAGGEVWLSGREFLRINGEKKKKGQAEFANPRNAAAGTIRQLDPKVVASRNLNTFIYDIDFISFIISFKHQAPRFKKPATQEEELKILKKLGFSVNPNFKVCKNLKEIQDFYEESLKKKARFDYGVDGIVVKVNDIEFQKVLGHTGKSPRFGVAYKFPALETATVVEDILLQVGRTGVITPVAKLRPVLIDGSTVSRATLHNEDEIKRLDVRIGDTVILRKAGDVIPEIVRVLPELRSGSEKAYKFPKRLSACGGEGLIERLVGQAAHRCVNRNSFEQLKRKFHYFVSKKAFNIDGLGPKIVDRFLELGLVTDFDDIFTLQSGDILTLEGFKEKSVSNLLEAIKKAKSVSLARFLVGLSIDQIGEETAIDVAEHFGSLQKIRKAGLAEFEAIEGVGNVVAGSICSWFGNKENSELVDRLLKHVKIETSPHLGVELPSGKIFGKTFVLTGTLGSITRDEAKEKIRSLGGKVSSSVSKQIDYVVVGADPGSKYENAKKLGVKIINEIEFKKLLK</sequence>
<dbReference type="InterPro" id="IPR001679">
    <property type="entry name" value="DNA_ligase"/>
</dbReference>
<dbReference type="SUPFAM" id="SSF52113">
    <property type="entry name" value="BRCT domain"/>
    <property type="match status" value="1"/>
</dbReference>
<dbReference type="Pfam" id="PF12826">
    <property type="entry name" value="HHH_2"/>
    <property type="match status" value="1"/>
</dbReference>
<dbReference type="Pfam" id="PF14520">
    <property type="entry name" value="HHH_5"/>
    <property type="match status" value="1"/>
</dbReference>
<dbReference type="InterPro" id="IPR010994">
    <property type="entry name" value="RuvA_2-like"/>
</dbReference>
<evidence type="ECO:0000256" key="11">
    <source>
        <dbReference type="ARBA" id="ARBA00034005"/>
    </source>
</evidence>
<dbReference type="InterPro" id="IPR001357">
    <property type="entry name" value="BRCT_dom"/>
</dbReference>
<dbReference type="InterPro" id="IPR013840">
    <property type="entry name" value="DNAligase_N"/>
</dbReference>
<dbReference type="CDD" id="cd17748">
    <property type="entry name" value="BRCT_DNA_ligase_like"/>
    <property type="match status" value="1"/>
</dbReference>
<comment type="similarity">
    <text evidence="12 13">Belongs to the NAD-dependent DNA ligase family. LigA subfamily.</text>
</comment>
<dbReference type="PIRSF" id="PIRSF001604">
    <property type="entry name" value="LigA"/>
    <property type="match status" value="1"/>
</dbReference>
<dbReference type="NCBIfam" id="TIGR00575">
    <property type="entry name" value="dnlj"/>
    <property type="match status" value="1"/>
</dbReference>
<dbReference type="Pfam" id="PF22745">
    <property type="entry name" value="Nlig-Ia"/>
    <property type="match status" value="1"/>
</dbReference>
<evidence type="ECO:0000256" key="2">
    <source>
        <dbReference type="ARBA" id="ARBA00013308"/>
    </source>
</evidence>
<comment type="catalytic activity">
    <reaction evidence="11 13">
        <text>NAD(+) + (deoxyribonucleotide)n-3'-hydroxyl + 5'-phospho-(deoxyribonucleotide)m = (deoxyribonucleotide)n+m + AMP + beta-nicotinamide D-nucleotide.</text>
        <dbReference type="EC" id="6.5.1.2"/>
    </reaction>
</comment>
<comment type="function">
    <text evidence="13">DNA ligase that catalyzes the formation of phosphodiester linkages between 5'-phosphoryl and 3'-hydroxyl groups in double-stranded DNA using NAD as a coenzyme and as the energy source for the reaction. It is essential for DNA replication and repair of damaged DNA.</text>
</comment>
<feature type="binding site" evidence="13">
    <location>
        <begin position="40"/>
        <end position="44"/>
    </location>
    <ligand>
        <name>NAD(+)</name>
        <dbReference type="ChEBI" id="CHEBI:57540"/>
    </ligand>
</feature>
<keyword evidence="13" id="KW-0464">Manganese</keyword>
<evidence type="ECO:0000256" key="5">
    <source>
        <dbReference type="ARBA" id="ARBA00022723"/>
    </source>
</evidence>
<dbReference type="Gene3D" id="1.10.287.610">
    <property type="entry name" value="Helix hairpin bin"/>
    <property type="match status" value="1"/>
</dbReference>
<comment type="caution">
    <text evidence="13">Lacks conserved residue(s) required for the propagation of feature annotation.</text>
</comment>
<dbReference type="PANTHER" id="PTHR23389:SF9">
    <property type="entry name" value="DNA LIGASE"/>
    <property type="match status" value="1"/>
</dbReference>
<evidence type="ECO:0000256" key="13">
    <source>
        <dbReference type="HAMAP-Rule" id="MF_01588"/>
    </source>
</evidence>
<dbReference type="FunFam" id="2.40.50.140:FF:000012">
    <property type="entry name" value="DNA ligase"/>
    <property type="match status" value="1"/>
</dbReference>
<dbReference type="Pfam" id="PF01653">
    <property type="entry name" value="DNA_ligase_aden"/>
    <property type="match status" value="1"/>
</dbReference>
<evidence type="ECO:0000256" key="12">
    <source>
        <dbReference type="ARBA" id="ARBA00060881"/>
    </source>
</evidence>
<organism evidence="16 17">
    <name type="scientific">Candidatus Campbellbacteria bacterium CG22_combo_CG10-13_8_21_14_all_43_18</name>
    <dbReference type="NCBI Taxonomy" id="1974530"/>
    <lineage>
        <taxon>Bacteria</taxon>
        <taxon>Candidatus Campbelliibacteriota</taxon>
    </lineage>
</organism>
<dbReference type="SUPFAM" id="SSF56091">
    <property type="entry name" value="DNA ligase/mRNA capping enzyme, catalytic domain"/>
    <property type="match status" value="1"/>
</dbReference>
<dbReference type="GO" id="GO:0006260">
    <property type="term" value="P:DNA replication"/>
    <property type="evidence" value="ECO:0007669"/>
    <property type="project" value="UniProtKB-KW"/>
</dbReference>
<name>A0A2H0DWZ9_9BACT</name>
<dbReference type="Gene3D" id="2.40.50.140">
    <property type="entry name" value="Nucleic acid-binding proteins"/>
    <property type="match status" value="1"/>
</dbReference>
<evidence type="ECO:0000256" key="8">
    <source>
        <dbReference type="ARBA" id="ARBA00022842"/>
    </source>
</evidence>
<evidence type="ECO:0000256" key="3">
    <source>
        <dbReference type="ARBA" id="ARBA00022598"/>
    </source>
</evidence>
<dbReference type="PROSITE" id="PS01056">
    <property type="entry name" value="DNA_LIGASE_N2"/>
    <property type="match status" value="1"/>
</dbReference>
<feature type="binding site" evidence="13">
    <location>
        <position position="309"/>
    </location>
    <ligand>
        <name>NAD(+)</name>
        <dbReference type="ChEBI" id="CHEBI:57540"/>
    </ligand>
</feature>
<dbReference type="PROSITE" id="PS50172">
    <property type="entry name" value="BRCT"/>
    <property type="match status" value="1"/>
</dbReference>
<dbReference type="PANTHER" id="PTHR23389">
    <property type="entry name" value="CHROMOSOME TRANSMISSION FIDELITY FACTOR 18"/>
    <property type="match status" value="1"/>
</dbReference>
<dbReference type="InterPro" id="IPR041663">
    <property type="entry name" value="DisA/LigA_HHH"/>
</dbReference>
<evidence type="ECO:0000256" key="10">
    <source>
        <dbReference type="ARBA" id="ARBA00023204"/>
    </source>
</evidence>
<protein>
    <recommendedName>
        <fullName evidence="2 13">DNA ligase</fullName>
        <ecNumber evidence="1 13">6.5.1.2</ecNumber>
    </recommendedName>
    <alternativeName>
        <fullName evidence="13">Polydeoxyribonucleotide synthase [NAD(+)]</fullName>
    </alternativeName>
</protein>
<dbReference type="SUPFAM" id="SSF50249">
    <property type="entry name" value="Nucleic acid-binding proteins"/>
    <property type="match status" value="1"/>
</dbReference>
<evidence type="ECO:0000256" key="7">
    <source>
        <dbReference type="ARBA" id="ARBA00022833"/>
    </source>
</evidence>
<feature type="coiled-coil region" evidence="14">
    <location>
        <begin position="9"/>
        <end position="63"/>
    </location>
</feature>
<evidence type="ECO:0000313" key="17">
    <source>
        <dbReference type="Proteomes" id="UP000231276"/>
    </source>
</evidence>
<dbReference type="InterPro" id="IPR004150">
    <property type="entry name" value="NAD_DNA_ligase_OB"/>
</dbReference>
<keyword evidence="7 13" id="KW-0862">Zinc</keyword>
<keyword evidence="5 13" id="KW-0479">Metal-binding</keyword>
<dbReference type="EC" id="6.5.1.2" evidence="1 13"/>
<dbReference type="GO" id="GO:0005829">
    <property type="term" value="C:cytosol"/>
    <property type="evidence" value="ECO:0007669"/>
    <property type="project" value="TreeGrafter"/>
</dbReference>
<feature type="binding site" evidence="13">
    <location>
        <position position="182"/>
    </location>
    <ligand>
        <name>NAD(+)</name>
        <dbReference type="ChEBI" id="CHEBI:57540"/>
    </ligand>
</feature>
<keyword evidence="8 13" id="KW-0460">Magnesium</keyword>
<comment type="caution">
    <text evidence="16">The sequence shown here is derived from an EMBL/GenBank/DDBJ whole genome shotgun (WGS) entry which is preliminary data.</text>
</comment>
<reference evidence="16 17" key="1">
    <citation type="submission" date="2017-09" db="EMBL/GenBank/DDBJ databases">
        <title>Depth-based differentiation of microbial function through sediment-hosted aquifers and enrichment of novel symbionts in the deep terrestrial subsurface.</title>
        <authorList>
            <person name="Probst A.J."/>
            <person name="Ladd B."/>
            <person name="Jarett J.K."/>
            <person name="Geller-Mcgrath D.E."/>
            <person name="Sieber C.M."/>
            <person name="Emerson J.B."/>
            <person name="Anantharaman K."/>
            <person name="Thomas B.C."/>
            <person name="Malmstrom R."/>
            <person name="Stieglmeier M."/>
            <person name="Klingl A."/>
            <person name="Woyke T."/>
            <person name="Ryan C.M."/>
            <person name="Banfield J.F."/>
        </authorList>
    </citation>
    <scope>NUCLEOTIDE SEQUENCE [LARGE SCALE GENOMIC DNA]</scope>
    <source>
        <strain evidence="16">CG22_combo_CG10-13_8_21_14_all_43_18</strain>
    </source>
</reference>
<dbReference type="SMART" id="SM00292">
    <property type="entry name" value="BRCT"/>
    <property type="match status" value="1"/>
</dbReference>
<dbReference type="InterPro" id="IPR012340">
    <property type="entry name" value="NA-bd_OB-fold"/>
</dbReference>
<dbReference type="NCBIfam" id="NF005932">
    <property type="entry name" value="PRK07956.1"/>
    <property type="match status" value="1"/>
</dbReference>
<dbReference type="Pfam" id="PF03120">
    <property type="entry name" value="OB_DNA_ligase"/>
    <property type="match status" value="1"/>
</dbReference>
<evidence type="ECO:0000256" key="14">
    <source>
        <dbReference type="SAM" id="Coils"/>
    </source>
</evidence>
<dbReference type="GO" id="GO:0003911">
    <property type="term" value="F:DNA ligase (NAD+) activity"/>
    <property type="evidence" value="ECO:0007669"/>
    <property type="project" value="UniProtKB-UniRule"/>
</dbReference>
<keyword evidence="10 13" id="KW-0234">DNA repair</keyword>
<feature type="domain" description="BRCT" evidence="15">
    <location>
        <begin position="619"/>
        <end position="689"/>
    </location>
</feature>
<evidence type="ECO:0000256" key="1">
    <source>
        <dbReference type="ARBA" id="ARBA00012722"/>
    </source>
</evidence>
<dbReference type="GO" id="GO:0006281">
    <property type="term" value="P:DNA repair"/>
    <property type="evidence" value="ECO:0007669"/>
    <property type="project" value="UniProtKB-KW"/>
</dbReference>
<dbReference type="SMART" id="SM00532">
    <property type="entry name" value="LIGANc"/>
    <property type="match status" value="1"/>
</dbReference>
<dbReference type="SUPFAM" id="SSF47781">
    <property type="entry name" value="RuvA domain 2-like"/>
    <property type="match status" value="1"/>
</dbReference>
<gene>
    <name evidence="13" type="primary">ligA</name>
    <name evidence="16" type="ORF">COW82_00615</name>
</gene>
<feature type="binding site" evidence="13">
    <location>
        <position position="333"/>
    </location>
    <ligand>
        <name>NAD(+)</name>
        <dbReference type="ChEBI" id="CHEBI:57540"/>
    </ligand>
</feature>
<dbReference type="Gene3D" id="3.30.470.30">
    <property type="entry name" value="DNA ligase/mRNA capping enzyme"/>
    <property type="match status" value="1"/>
</dbReference>
<feature type="binding site" evidence="13">
    <location>
        <begin position="89"/>
        <end position="90"/>
    </location>
    <ligand>
        <name>NAD(+)</name>
        <dbReference type="ChEBI" id="CHEBI:57540"/>
    </ligand>
</feature>
<dbReference type="CDD" id="cd00114">
    <property type="entry name" value="LIGANc"/>
    <property type="match status" value="1"/>
</dbReference>
<evidence type="ECO:0000256" key="6">
    <source>
        <dbReference type="ARBA" id="ARBA00022763"/>
    </source>
</evidence>
<evidence type="ECO:0000313" key="16">
    <source>
        <dbReference type="EMBL" id="PIP86696.1"/>
    </source>
</evidence>
<feature type="active site" description="N6-AMP-lysine intermediate" evidence="13">
    <location>
        <position position="127"/>
    </location>
</feature>
<keyword evidence="9 13" id="KW-0520">NAD</keyword>
<dbReference type="Pfam" id="PF00533">
    <property type="entry name" value="BRCT"/>
    <property type="match status" value="1"/>
</dbReference>
<feature type="binding site" evidence="13">
    <location>
        <position position="148"/>
    </location>
    <ligand>
        <name>NAD(+)</name>
        <dbReference type="ChEBI" id="CHEBI:57540"/>
    </ligand>
</feature>
<comment type="cofactor">
    <cofactor evidence="13">
        <name>Mg(2+)</name>
        <dbReference type="ChEBI" id="CHEBI:18420"/>
    </cofactor>
    <cofactor evidence="13">
        <name>Mn(2+)</name>
        <dbReference type="ChEBI" id="CHEBI:29035"/>
    </cofactor>
</comment>
<keyword evidence="3 13" id="KW-0436">Ligase</keyword>
<keyword evidence="6 13" id="KW-0227">DNA damage</keyword>
<dbReference type="Proteomes" id="UP000231276">
    <property type="component" value="Unassembled WGS sequence"/>
</dbReference>
<keyword evidence="4 13" id="KW-0235">DNA replication</keyword>
<accession>A0A2H0DWZ9</accession>
<feature type="binding site" evidence="13">
    <location>
        <position position="125"/>
    </location>
    <ligand>
        <name>NAD(+)</name>
        <dbReference type="ChEBI" id="CHEBI:57540"/>
    </ligand>
</feature>
<dbReference type="GO" id="GO:0046872">
    <property type="term" value="F:metal ion binding"/>
    <property type="evidence" value="ECO:0007669"/>
    <property type="project" value="UniProtKB-KW"/>
</dbReference>
<dbReference type="EMBL" id="PCTS01000009">
    <property type="protein sequence ID" value="PIP86696.1"/>
    <property type="molecule type" value="Genomic_DNA"/>
</dbReference>
<dbReference type="Gene3D" id="1.10.150.20">
    <property type="entry name" value="5' to 3' exonuclease, C-terminal subdomain"/>
    <property type="match status" value="2"/>
</dbReference>
<keyword evidence="14" id="KW-0175">Coiled coil</keyword>
<dbReference type="InterPro" id="IPR013839">
    <property type="entry name" value="DNAligase_adenylation"/>
</dbReference>
<dbReference type="InterPro" id="IPR036420">
    <property type="entry name" value="BRCT_dom_sf"/>
</dbReference>
<dbReference type="HAMAP" id="MF_01588">
    <property type="entry name" value="DNA_ligase_A"/>
    <property type="match status" value="1"/>
</dbReference>
<evidence type="ECO:0000256" key="4">
    <source>
        <dbReference type="ARBA" id="ARBA00022705"/>
    </source>
</evidence>
<dbReference type="AlphaFoldDB" id="A0A2H0DWZ9"/>
<evidence type="ECO:0000256" key="9">
    <source>
        <dbReference type="ARBA" id="ARBA00023027"/>
    </source>
</evidence>
<dbReference type="Gene3D" id="3.40.50.10190">
    <property type="entry name" value="BRCT domain"/>
    <property type="match status" value="1"/>
</dbReference>
<proteinExistence type="inferred from homology"/>
<dbReference type="InterPro" id="IPR033136">
    <property type="entry name" value="DNA_ligase_CS"/>
</dbReference>
<feature type="binding site" evidence="13">
    <location>
        <position position="430"/>
    </location>
    <ligand>
        <name>Zn(2+)</name>
        <dbReference type="ChEBI" id="CHEBI:29105"/>
    </ligand>
</feature>